<keyword evidence="2" id="KW-1185">Reference proteome</keyword>
<organism evidence="1 2">
    <name type="scientific">[Clostridium] methylpentosum DSM 5476</name>
    <dbReference type="NCBI Taxonomy" id="537013"/>
    <lineage>
        <taxon>Bacteria</taxon>
        <taxon>Bacillati</taxon>
        <taxon>Bacillota</taxon>
        <taxon>Clostridia</taxon>
        <taxon>Eubacteriales</taxon>
        <taxon>Oscillospiraceae</taxon>
        <taxon>Oscillospiraceae incertae sedis</taxon>
    </lineage>
</organism>
<sequence>MQRVFENLCHDLINRAAHVDSELGVIQKISPFQKGFVNDRSLFYYSDQSFTCQPFLYQSKGSMIIWRICFTKNNCRKLALRELGCKAFRAGTQLMFRTVLETKKQP</sequence>
<dbReference type="STRING" id="537013.CLOSTMETH_00095"/>
<accession>C0E8E9</accession>
<dbReference type="EMBL" id="ACEC01000003">
    <property type="protein sequence ID" value="EEG32262.1"/>
    <property type="molecule type" value="Genomic_DNA"/>
</dbReference>
<name>C0E8E9_9FIRM</name>
<reference evidence="1 2" key="2">
    <citation type="submission" date="2009-02" db="EMBL/GenBank/DDBJ databases">
        <title>Draft genome sequence of Clostridium methylpentosum (DSM 5476).</title>
        <authorList>
            <person name="Sudarsanam P."/>
            <person name="Ley R."/>
            <person name="Guruge J."/>
            <person name="Turnbaugh P.J."/>
            <person name="Mahowald M."/>
            <person name="Liep D."/>
            <person name="Gordon J."/>
        </authorList>
    </citation>
    <scope>NUCLEOTIDE SEQUENCE [LARGE SCALE GENOMIC DNA]</scope>
    <source>
        <strain evidence="1 2">DSM 5476</strain>
    </source>
</reference>
<protein>
    <submittedName>
        <fullName evidence="1">Uncharacterized protein</fullName>
    </submittedName>
</protein>
<gene>
    <name evidence="1" type="ORF">CLOSTMETH_00095</name>
</gene>
<evidence type="ECO:0000313" key="2">
    <source>
        <dbReference type="Proteomes" id="UP000003340"/>
    </source>
</evidence>
<reference evidence="1 2" key="1">
    <citation type="submission" date="2009-01" db="EMBL/GenBank/DDBJ databases">
        <authorList>
            <person name="Fulton L."/>
            <person name="Clifton S."/>
            <person name="Fulton B."/>
            <person name="Xu J."/>
            <person name="Minx P."/>
            <person name="Pepin K.H."/>
            <person name="Johnson M."/>
            <person name="Bhonagiri V."/>
            <person name="Nash W.E."/>
            <person name="Mardis E.R."/>
            <person name="Wilson R.K."/>
        </authorList>
    </citation>
    <scope>NUCLEOTIDE SEQUENCE [LARGE SCALE GENOMIC DNA]</scope>
    <source>
        <strain evidence="1 2">DSM 5476</strain>
    </source>
</reference>
<evidence type="ECO:0000313" key="1">
    <source>
        <dbReference type="EMBL" id="EEG32262.1"/>
    </source>
</evidence>
<comment type="caution">
    <text evidence="1">The sequence shown here is derived from an EMBL/GenBank/DDBJ whole genome shotgun (WGS) entry which is preliminary data.</text>
</comment>
<dbReference type="AlphaFoldDB" id="C0E8E9"/>
<proteinExistence type="predicted"/>
<dbReference type="HOGENOM" id="CLU_2218496_0_0_9"/>
<dbReference type="Proteomes" id="UP000003340">
    <property type="component" value="Unassembled WGS sequence"/>
</dbReference>